<reference evidence="2 3" key="1">
    <citation type="submission" date="2018-06" db="EMBL/GenBank/DDBJ databases">
        <title>Comparative genomics reveals the genomic features of Rhizophagus irregularis, R. cerebriforme, R. diaphanum and Gigaspora rosea, and their symbiotic lifestyle signature.</title>
        <authorList>
            <person name="Morin E."/>
            <person name="San Clemente H."/>
            <person name="Chen E.C.H."/>
            <person name="De La Providencia I."/>
            <person name="Hainaut M."/>
            <person name="Kuo A."/>
            <person name="Kohler A."/>
            <person name="Murat C."/>
            <person name="Tang N."/>
            <person name="Roy S."/>
            <person name="Loubradou J."/>
            <person name="Henrissat B."/>
            <person name="Grigoriev I.V."/>
            <person name="Corradi N."/>
            <person name="Roux C."/>
            <person name="Martin F.M."/>
        </authorList>
    </citation>
    <scope>NUCLEOTIDE SEQUENCE [LARGE SCALE GENOMIC DNA]</scope>
    <source>
        <strain evidence="2 3">DAOM 227022</strain>
    </source>
</reference>
<sequence length="67" mass="8030">ILFLCILNLLTSPSLIFIPILSSILSSLPDLYVHFHHFISKFFRFECLFAVPFPDIFYYYFIVLIFY</sequence>
<keyword evidence="3" id="KW-1185">Reference proteome</keyword>
<protein>
    <submittedName>
        <fullName evidence="2">Uncharacterized protein</fullName>
    </submittedName>
</protein>
<evidence type="ECO:0000313" key="2">
    <source>
        <dbReference type="EMBL" id="RIA81987.1"/>
    </source>
</evidence>
<name>A0A397SDA0_9GLOM</name>
<dbReference type="Proteomes" id="UP000265703">
    <property type="component" value="Unassembled WGS sequence"/>
</dbReference>
<dbReference type="AlphaFoldDB" id="A0A397SDA0"/>
<comment type="caution">
    <text evidence="2">The sequence shown here is derived from an EMBL/GenBank/DDBJ whole genome shotgun (WGS) entry which is preliminary data.</text>
</comment>
<organism evidence="2 3">
    <name type="scientific">Glomus cerebriforme</name>
    <dbReference type="NCBI Taxonomy" id="658196"/>
    <lineage>
        <taxon>Eukaryota</taxon>
        <taxon>Fungi</taxon>
        <taxon>Fungi incertae sedis</taxon>
        <taxon>Mucoromycota</taxon>
        <taxon>Glomeromycotina</taxon>
        <taxon>Glomeromycetes</taxon>
        <taxon>Glomerales</taxon>
        <taxon>Glomeraceae</taxon>
        <taxon>Glomus</taxon>
    </lineage>
</organism>
<accession>A0A397SDA0</accession>
<evidence type="ECO:0000313" key="3">
    <source>
        <dbReference type="Proteomes" id="UP000265703"/>
    </source>
</evidence>
<dbReference type="EMBL" id="QKYT01000718">
    <property type="protein sequence ID" value="RIA81987.1"/>
    <property type="molecule type" value="Genomic_DNA"/>
</dbReference>
<feature type="transmembrane region" description="Helical" evidence="1">
    <location>
        <begin position="16"/>
        <end position="35"/>
    </location>
</feature>
<keyword evidence="1" id="KW-1133">Transmembrane helix</keyword>
<gene>
    <name evidence="2" type="ORF">C1645_789208</name>
</gene>
<keyword evidence="1" id="KW-0472">Membrane</keyword>
<feature type="transmembrane region" description="Helical" evidence="1">
    <location>
        <begin position="47"/>
        <end position="66"/>
    </location>
</feature>
<evidence type="ECO:0000256" key="1">
    <source>
        <dbReference type="SAM" id="Phobius"/>
    </source>
</evidence>
<feature type="non-terminal residue" evidence="2">
    <location>
        <position position="1"/>
    </location>
</feature>
<keyword evidence="1" id="KW-0812">Transmembrane</keyword>
<proteinExistence type="predicted"/>